<evidence type="ECO:0000313" key="2">
    <source>
        <dbReference type="RefSeq" id="XP_016447211.1"/>
    </source>
</evidence>
<dbReference type="AlphaFoldDB" id="A0A1S3Y4X4"/>
<sequence length="106" mass="11849">MTISHYKRPRLQVHGVFVAQSGFTNINHGLPTTRKVYTGPLIDSTHVTGDIGYKPSKGLKWKWKEIVTQRQLQVQAAMARIKTRSQSGGIQTRSKVMGKSPSKKTT</sequence>
<organism evidence="2">
    <name type="scientific">Nicotiana tabacum</name>
    <name type="common">Common tobacco</name>
    <dbReference type="NCBI Taxonomy" id="4097"/>
    <lineage>
        <taxon>Eukaryota</taxon>
        <taxon>Viridiplantae</taxon>
        <taxon>Streptophyta</taxon>
        <taxon>Embryophyta</taxon>
        <taxon>Tracheophyta</taxon>
        <taxon>Spermatophyta</taxon>
        <taxon>Magnoliopsida</taxon>
        <taxon>eudicotyledons</taxon>
        <taxon>Gunneridae</taxon>
        <taxon>Pentapetalae</taxon>
        <taxon>asterids</taxon>
        <taxon>lamiids</taxon>
        <taxon>Solanales</taxon>
        <taxon>Solanaceae</taxon>
        <taxon>Nicotianoideae</taxon>
        <taxon>Nicotianeae</taxon>
        <taxon>Nicotiana</taxon>
    </lineage>
</organism>
<accession>A0A1S3Y4X4</accession>
<dbReference type="OrthoDB" id="1305093at2759"/>
<name>A0A1S3Y4X4_TOBAC</name>
<evidence type="ECO:0000256" key="1">
    <source>
        <dbReference type="SAM" id="MobiDB-lite"/>
    </source>
</evidence>
<gene>
    <name evidence="2" type="primary">LOC107772233</name>
</gene>
<dbReference type="RefSeq" id="XP_016447211.1">
    <property type="nucleotide sequence ID" value="XM_016591725.1"/>
</dbReference>
<protein>
    <submittedName>
        <fullName evidence="2">Uncharacterized protein</fullName>
    </submittedName>
</protein>
<feature type="region of interest" description="Disordered" evidence="1">
    <location>
        <begin position="83"/>
        <end position="106"/>
    </location>
</feature>
<feature type="compositionally biased region" description="Polar residues" evidence="1">
    <location>
        <begin position="84"/>
        <end position="94"/>
    </location>
</feature>
<reference evidence="2" key="1">
    <citation type="submission" date="2025-08" db="UniProtKB">
        <authorList>
            <consortium name="RefSeq"/>
        </authorList>
    </citation>
    <scope>IDENTIFICATION</scope>
</reference>
<dbReference type="PaxDb" id="4097-A0A1S3Y4X4"/>
<proteinExistence type="predicted"/>
<dbReference type="KEGG" id="nta:107772233"/>